<dbReference type="InterPro" id="IPR015943">
    <property type="entry name" value="WD40/YVTN_repeat-like_dom_sf"/>
</dbReference>
<dbReference type="AlphaFoldDB" id="A0A1G7TB22"/>
<dbReference type="InterPro" id="IPR000792">
    <property type="entry name" value="Tscrpt_reg_LuxR_C"/>
</dbReference>
<dbReference type="SUPFAM" id="SSF46894">
    <property type="entry name" value="C-terminal effector domain of the bipartite response regulators"/>
    <property type="match status" value="1"/>
</dbReference>
<dbReference type="Proteomes" id="UP000199705">
    <property type="component" value="Unassembled WGS sequence"/>
</dbReference>
<feature type="signal peptide" evidence="3">
    <location>
        <begin position="1"/>
        <end position="20"/>
    </location>
</feature>
<sequence length="973" mass="110142">MKKNILFILVLRAFIWTSSAQTTLGTPAIKNYTHNDYNAGTEIWDIKQDKNGILYFANDEGLLTFDGSYWKTYPLPNKSPIKSVAIDRMGRIYVGGQDEVGYFFPNESGILKYHSLKQRLPKKARQFADIWDIVIHNNEVFFRTIECIFELKNNTMHTFDAPGGWMLLNRAGGKLFAYDKAIGLVIFKDSHWQAFVQQPTTALSVTGITEFNKDTLLVSTRKNGLFIIAGSSLVKKNTAIDGILLTDLINFIQKIGIDRYAIGTSAKGLIIIDGKGKPIDQFSNNQGLQNNNVHGILLDKDHNLWLGLENGLDFINYNTSVKNIYPNRENLVKSNSVSIFNNKLYIGTSNGLYTVSIGSQQKDISTATGAFTEVPNTKGQVLSLTQINGHLLAGHQDGVLQVDDNQAKLITPGPGAWMMKAFPASQDVIAGTYTGFQLLKYNGAGFSFEGKINGIYESLGNLAVDKSNFVWATHPYRGIFKVQLSADRKKIVSYTQYTEKSGLPSALNNHVYFIKNKVIAATEKGVYEYNTTEGDFTRSAFYKPIFGNSKIEFLTEDGKGNIWFISNQRVGVIDFGKRSGKLPYKVIYFPELAGQTVKGAEYIYPHDMENIFIGSNNGVFHLNYRQYVSSENKLNVLLTTVKAIAEKDSLIFGGYFVKNNRIASAQNTQLIASLSNHWNSFHFEYTSTLFAQKSNEEFSYKLIGFDKDWSQWSIKTEKDYTNLPYGKYTFSVKARNNLGTASAPVSYSFIVESAWYQTIWAYPAYFLIIACTVYIGIKAQQKRFALHQQRHEEEQKRLSYLHSLELDRNDKEIIALKNEKLEAELNYKNKELATLTMQMVNRSKLLLNIKDELMVLIKKLNIPDGSHQFRSVFKLLSDTGKSDDDWDNFSMYFDQVHNNFLATMKAKFPGLSSTDLKLCAYLRLNLSSKEIAQLLNISLKGVEISRYRVRKKLQLATETNLYDFLMEVTKQSG</sequence>
<proteinExistence type="predicted"/>
<evidence type="ECO:0000256" key="1">
    <source>
        <dbReference type="SAM" id="Coils"/>
    </source>
</evidence>
<dbReference type="RefSeq" id="WP_176844391.1">
    <property type="nucleotide sequence ID" value="NZ_FNCG01000003.1"/>
</dbReference>
<dbReference type="InterPro" id="IPR036388">
    <property type="entry name" value="WH-like_DNA-bd_sf"/>
</dbReference>
<feature type="chain" id="PRO_5011741322" evidence="3">
    <location>
        <begin position="21"/>
        <end position="973"/>
    </location>
</feature>
<evidence type="ECO:0000313" key="6">
    <source>
        <dbReference type="Proteomes" id="UP000199705"/>
    </source>
</evidence>
<dbReference type="Pfam" id="PF07495">
    <property type="entry name" value="Y_Y_Y"/>
    <property type="match status" value="1"/>
</dbReference>
<keyword evidence="2" id="KW-0812">Transmembrane</keyword>
<dbReference type="Pfam" id="PF07494">
    <property type="entry name" value="Reg_prop"/>
    <property type="match status" value="1"/>
</dbReference>
<evidence type="ECO:0000256" key="3">
    <source>
        <dbReference type="SAM" id="SignalP"/>
    </source>
</evidence>
<dbReference type="EMBL" id="FNCG01000003">
    <property type="protein sequence ID" value="SDG32503.1"/>
    <property type="molecule type" value="Genomic_DNA"/>
</dbReference>
<keyword evidence="1" id="KW-0175">Coiled coil</keyword>
<evidence type="ECO:0000259" key="4">
    <source>
        <dbReference type="SMART" id="SM00421"/>
    </source>
</evidence>
<keyword evidence="6" id="KW-1185">Reference proteome</keyword>
<dbReference type="Gene3D" id="1.10.10.10">
    <property type="entry name" value="Winged helix-like DNA-binding domain superfamily/Winged helix DNA-binding domain"/>
    <property type="match status" value="1"/>
</dbReference>
<dbReference type="InterPro" id="IPR016032">
    <property type="entry name" value="Sig_transdc_resp-reg_C-effctor"/>
</dbReference>
<dbReference type="SMART" id="SM00421">
    <property type="entry name" value="HTH_LUXR"/>
    <property type="match status" value="1"/>
</dbReference>
<dbReference type="SUPFAM" id="SSF63829">
    <property type="entry name" value="Calcium-dependent phosphotriesterase"/>
    <property type="match status" value="2"/>
</dbReference>
<name>A0A1G7TB22_9SPHI</name>
<dbReference type="InterPro" id="IPR011123">
    <property type="entry name" value="Y_Y_Y"/>
</dbReference>
<dbReference type="GO" id="GO:0006355">
    <property type="term" value="P:regulation of DNA-templated transcription"/>
    <property type="evidence" value="ECO:0007669"/>
    <property type="project" value="InterPro"/>
</dbReference>
<dbReference type="STRING" id="551996.SAMN05192573_10395"/>
<protein>
    <submittedName>
        <fullName evidence="5">Two component regulator propeller</fullName>
    </submittedName>
</protein>
<keyword evidence="2" id="KW-1133">Transmembrane helix</keyword>
<accession>A0A1G7TB22</accession>
<gene>
    <name evidence="5" type="ORF">SAMN05192573_10395</name>
</gene>
<dbReference type="Gene3D" id="2.130.10.10">
    <property type="entry name" value="YVTN repeat-like/Quinoprotein amine dehydrogenase"/>
    <property type="match status" value="2"/>
</dbReference>
<feature type="transmembrane region" description="Helical" evidence="2">
    <location>
        <begin position="759"/>
        <end position="777"/>
    </location>
</feature>
<dbReference type="Gene3D" id="2.60.40.10">
    <property type="entry name" value="Immunoglobulins"/>
    <property type="match status" value="1"/>
</dbReference>
<organism evidence="5 6">
    <name type="scientific">Mucilaginibacter gossypii</name>
    <dbReference type="NCBI Taxonomy" id="551996"/>
    <lineage>
        <taxon>Bacteria</taxon>
        <taxon>Pseudomonadati</taxon>
        <taxon>Bacteroidota</taxon>
        <taxon>Sphingobacteriia</taxon>
        <taxon>Sphingobacteriales</taxon>
        <taxon>Sphingobacteriaceae</taxon>
        <taxon>Mucilaginibacter</taxon>
    </lineage>
</organism>
<evidence type="ECO:0000256" key="2">
    <source>
        <dbReference type="SAM" id="Phobius"/>
    </source>
</evidence>
<dbReference type="GO" id="GO:0003677">
    <property type="term" value="F:DNA binding"/>
    <property type="evidence" value="ECO:0007669"/>
    <property type="project" value="InterPro"/>
</dbReference>
<keyword evidence="3" id="KW-0732">Signal</keyword>
<reference evidence="6" key="1">
    <citation type="submission" date="2016-10" db="EMBL/GenBank/DDBJ databases">
        <authorList>
            <person name="Varghese N."/>
            <person name="Submissions S."/>
        </authorList>
    </citation>
    <scope>NUCLEOTIDE SEQUENCE [LARGE SCALE GENOMIC DNA]</scope>
    <source>
        <strain evidence="6">Gh-67</strain>
    </source>
</reference>
<feature type="domain" description="HTH luxR-type" evidence="4">
    <location>
        <begin position="908"/>
        <end position="965"/>
    </location>
</feature>
<keyword evidence="2" id="KW-0472">Membrane</keyword>
<dbReference type="InterPro" id="IPR013783">
    <property type="entry name" value="Ig-like_fold"/>
</dbReference>
<dbReference type="InterPro" id="IPR011110">
    <property type="entry name" value="Reg_prop"/>
</dbReference>
<evidence type="ECO:0000313" key="5">
    <source>
        <dbReference type="EMBL" id="SDG32503.1"/>
    </source>
</evidence>
<feature type="coiled-coil region" evidence="1">
    <location>
        <begin position="777"/>
        <end position="838"/>
    </location>
</feature>